<feature type="region of interest" description="Disordered" evidence="1">
    <location>
        <begin position="29"/>
        <end position="50"/>
    </location>
</feature>
<dbReference type="Proteomes" id="UP000799429">
    <property type="component" value="Unassembled WGS sequence"/>
</dbReference>
<sequence length="156" mass="17623">MDQTPRSTMEQMEELSRLLQNAWALPQGQTPHNRITEIPLPPPNTPSTQTTDGLALEPPFATLTLQPNNDSKALETALNALTLTSDRNACYTYTYIGSCGHEDKHCARWDMCGESDCTHDHTLIVRVQLPHSCEECLQVRMTLRRAYDGMYMDRGQ</sequence>
<organism evidence="2 3">
    <name type="scientific">Patellaria atrata CBS 101060</name>
    <dbReference type="NCBI Taxonomy" id="1346257"/>
    <lineage>
        <taxon>Eukaryota</taxon>
        <taxon>Fungi</taxon>
        <taxon>Dikarya</taxon>
        <taxon>Ascomycota</taxon>
        <taxon>Pezizomycotina</taxon>
        <taxon>Dothideomycetes</taxon>
        <taxon>Dothideomycetes incertae sedis</taxon>
        <taxon>Patellariales</taxon>
        <taxon>Patellariaceae</taxon>
        <taxon>Patellaria</taxon>
    </lineage>
</organism>
<dbReference type="AlphaFoldDB" id="A0A9P4SBA1"/>
<gene>
    <name evidence="2" type="ORF">M501DRAFT_1016513</name>
</gene>
<dbReference type="EMBL" id="MU006095">
    <property type="protein sequence ID" value="KAF2839432.1"/>
    <property type="molecule type" value="Genomic_DNA"/>
</dbReference>
<keyword evidence="3" id="KW-1185">Reference proteome</keyword>
<protein>
    <submittedName>
        <fullName evidence="2">Uncharacterized protein</fullName>
    </submittedName>
</protein>
<reference evidence="2" key="1">
    <citation type="journal article" date="2020" name="Stud. Mycol.">
        <title>101 Dothideomycetes genomes: a test case for predicting lifestyles and emergence of pathogens.</title>
        <authorList>
            <person name="Haridas S."/>
            <person name="Albert R."/>
            <person name="Binder M."/>
            <person name="Bloem J."/>
            <person name="Labutti K."/>
            <person name="Salamov A."/>
            <person name="Andreopoulos B."/>
            <person name="Baker S."/>
            <person name="Barry K."/>
            <person name="Bills G."/>
            <person name="Bluhm B."/>
            <person name="Cannon C."/>
            <person name="Castanera R."/>
            <person name="Culley D."/>
            <person name="Daum C."/>
            <person name="Ezra D."/>
            <person name="Gonzalez J."/>
            <person name="Henrissat B."/>
            <person name="Kuo A."/>
            <person name="Liang C."/>
            <person name="Lipzen A."/>
            <person name="Lutzoni F."/>
            <person name="Magnuson J."/>
            <person name="Mondo S."/>
            <person name="Nolan M."/>
            <person name="Ohm R."/>
            <person name="Pangilinan J."/>
            <person name="Park H.-J."/>
            <person name="Ramirez L."/>
            <person name="Alfaro M."/>
            <person name="Sun H."/>
            <person name="Tritt A."/>
            <person name="Yoshinaga Y."/>
            <person name="Zwiers L.-H."/>
            <person name="Turgeon B."/>
            <person name="Goodwin S."/>
            <person name="Spatafora J."/>
            <person name="Crous P."/>
            <person name="Grigoriev I."/>
        </authorList>
    </citation>
    <scope>NUCLEOTIDE SEQUENCE</scope>
    <source>
        <strain evidence="2">CBS 101060</strain>
    </source>
</reference>
<accession>A0A9P4SBA1</accession>
<proteinExistence type="predicted"/>
<evidence type="ECO:0000313" key="3">
    <source>
        <dbReference type="Proteomes" id="UP000799429"/>
    </source>
</evidence>
<evidence type="ECO:0000313" key="2">
    <source>
        <dbReference type="EMBL" id="KAF2839432.1"/>
    </source>
</evidence>
<comment type="caution">
    <text evidence="2">The sequence shown here is derived from an EMBL/GenBank/DDBJ whole genome shotgun (WGS) entry which is preliminary data.</text>
</comment>
<name>A0A9P4SBA1_9PEZI</name>
<evidence type="ECO:0000256" key="1">
    <source>
        <dbReference type="SAM" id="MobiDB-lite"/>
    </source>
</evidence>